<evidence type="ECO:0000313" key="5">
    <source>
        <dbReference type="EMBL" id="TXF88047.1"/>
    </source>
</evidence>
<dbReference type="CDD" id="cd16027">
    <property type="entry name" value="SGSH"/>
    <property type="match status" value="1"/>
</dbReference>
<dbReference type="GO" id="GO:0004065">
    <property type="term" value="F:arylsulfatase activity"/>
    <property type="evidence" value="ECO:0007669"/>
    <property type="project" value="TreeGrafter"/>
</dbReference>
<feature type="signal peptide" evidence="3">
    <location>
        <begin position="1"/>
        <end position="22"/>
    </location>
</feature>
<evidence type="ECO:0000259" key="4">
    <source>
        <dbReference type="Pfam" id="PF00884"/>
    </source>
</evidence>
<dbReference type="AlphaFoldDB" id="A0A5C7FQ11"/>
<evidence type="ECO:0000256" key="3">
    <source>
        <dbReference type="SAM" id="SignalP"/>
    </source>
</evidence>
<protein>
    <submittedName>
        <fullName evidence="5">Sulfatase-like hydrolase/transferase</fullName>
    </submittedName>
</protein>
<dbReference type="InterPro" id="IPR050738">
    <property type="entry name" value="Sulfatase"/>
</dbReference>
<proteinExistence type="inferred from homology"/>
<dbReference type="InterPro" id="IPR000917">
    <property type="entry name" value="Sulfatase_N"/>
</dbReference>
<evidence type="ECO:0000256" key="1">
    <source>
        <dbReference type="ARBA" id="ARBA00008779"/>
    </source>
</evidence>
<dbReference type="GO" id="GO:0016740">
    <property type="term" value="F:transferase activity"/>
    <property type="evidence" value="ECO:0007669"/>
    <property type="project" value="UniProtKB-KW"/>
</dbReference>
<keyword evidence="5" id="KW-0808">Transferase</keyword>
<feature type="domain" description="Sulfatase N-terminal" evidence="4">
    <location>
        <begin position="157"/>
        <end position="315"/>
    </location>
</feature>
<sequence>MCQFRSATVLLCLLLGSLLCTCGPAPESAQGHLEESEKRPPNILWLSVEDLSPNIGVYGHPLARTPNIDALAGKGTLYKRAYSNGVQCSPARSTLISGMYAPMLGTDMHREARAVPSEFYFPRLLRQAGYFTTNNAKRDYNDSDIPTDVWDISKNKAHYNKRPNPGQPFFAVFNLGTTHMSRLTKTPIGKRAGRITDPAKVSVPPYITDLPEVRDDIAWHLDAVAEMDTWVGEQLAELEASGQADSTIVFFFSDHGGCIPRGKAYTYETGGRVPLIVYVPPAYRELAYPDGQPETTGRLVAFADFGPTLLNLIGVPAPPAMVGRPFLGPESNAASNIAEDVFLFRANQAETYAPSRALVEERYKIIANYQSAYPDGTPQAFQWQMPGQRAWQKSWMTGGGNERSNRFWRLNPPYELYDVQADPNEVNNLIDVLEFTQVADRMKAKLSAHLREINDLGFLPPGMREPQNPQPLYERVRGTDRDIGAIIAAAELAMDADPESASQLIGFLSAADPAIRYWGASGLAGLARRSGGVVPGADLIEYIAKETAPEVRALLAEAAVYAGHSPGYDALLAELINDNTAAFASLQNLGKIAAPLNAKLITIYPQVKPALRFHLRSALINTGRLPYENLLREEPDFTR</sequence>
<name>A0A5C7FQ11_9BACT</name>
<organism evidence="5 6">
    <name type="scientific">Neolewinella aurantiaca</name>
    <dbReference type="NCBI Taxonomy" id="2602767"/>
    <lineage>
        <taxon>Bacteria</taxon>
        <taxon>Pseudomonadati</taxon>
        <taxon>Bacteroidota</taxon>
        <taxon>Saprospiria</taxon>
        <taxon>Saprospirales</taxon>
        <taxon>Lewinellaceae</taxon>
        <taxon>Neolewinella</taxon>
    </lineage>
</organism>
<dbReference type="PANTHER" id="PTHR42693:SF53">
    <property type="entry name" value="ENDO-4-O-SULFATASE"/>
    <property type="match status" value="1"/>
</dbReference>
<keyword evidence="6" id="KW-1185">Reference proteome</keyword>
<dbReference type="EMBL" id="VOXD01000027">
    <property type="protein sequence ID" value="TXF88047.1"/>
    <property type="molecule type" value="Genomic_DNA"/>
</dbReference>
<dbReference type="PANTHER" id="PTHR42693">
    <property type="entry name" value="ARYLSULFATASE FAMILY MEMBER"/>
    <property type="match status" value="1"/>
</dbReference>
<dbReference type="OrthoDB" id="9789742at2"/>
<comment type="caution">
    <text evidence="5">The sequence shown here is derived from an EMBL/GenBank/DDBJ whole genome shotgun (WGS) entry which is preliminary data.</text>
</comment>
<feature type="chain" id="PRO_5023118579" evidence="3">
    <location>
        <begin position="23"/>
        <end position="639"/>
    </location>
</feature>
<gene>
    <name evidence="5" type="ORF">FUA23_16320</name>
</gene>
<reference evidence="5 6" key="1">
    <citation type="submission" date="2019-08" db="EMBL/GenBank/DDBJ databases">
        <title>Lewinella sp. strain SSH13 Genome sequencing and assembly.</title>
        <authorList>
            <person name="Kim I."/>
        </authorList>
    </citation>
    <scope>NUCLEOTIDE SEQUENCE [LARGE SCALE GENOMIC DNA]</scope>
    <source>
        <strain evidence="5 6">SSH13</strain>
    </source>
</reference>
<dbReference type="RefSeq" id="WP_147931835.1">
    <property type="nucleotide sequence ID" value="NZ_VOXD01000027.1"/>
</dbReference>
<dbReference type="InterPro" id="IPR017850">
    <property type="entry name" value="Alkaline_phosphatase_core_sf"/>
</dbReference>
<dbReference type="Proteomes" id="UP000321907">
    <property type="component" value="Unassembled WGS sequence"/>
</dbReference>
<evidence type="ECO:0000313" key="6">
    <source>
        <dbReference type="Proteomes" id="UP000321907"/>
    </source>
</evidence>
<feature type="domain" description="Sulfatase N-terminal" evidence="4">
    <location>
        <begin position="41"/>
        <end position="133"/>
    </location>
</feature>
<accession>A0A5C7FQ11</accession>
<dbReference type="Pfam" id="PF00884">
    <property type="entry name" value="Sulfatase"/>
    <property type="match status" value="2"/>
</dbReference>
<keyword evidence="3" id="KW-0732">Signal</keyword>
<dbReference type="SUPFAM" id="SSF53649">
    <property type="entry name" value="Alkaline phosphatase-like"/>
    <property type="match status" value="1"/>
</dbReference>
<comment type="similarity">
    <text evidence="1">Belongs to the sulfatase family.</text>
</comment>
<evidence type="ECO:0000256" key="2">
    <source>
        <dbReference type="ARBA" id="ARBA00022801"/>
    </source>
</evidence>
<dbReference type="Gene3D" id="3.40.720.10">
    <property type="entry name" value="Alkaline Phosphatase, subunit A"/>
    <property type="match status" value="1"/>
</dbReference>
<keyword evidence="2 5" id="KW-0378">Hydrolase</keyword>